<evidence type="ECO:0000313" key="1">
    <source>
        <dbReference type="EMBL" id="ATX80850.1"/>
    </source>
</evidence>
<dbReference type="Proteomes" id="UP000231701">
    <property type="component" value="Chromosome"/>
</dbReference>
<sequence length="57" mass="5977">MAPTVTGKWYRATSWSRKLTDACGGIGNFWSAGAEGWPDIVGVAPPCTSAGFKSEQA</sequence>
<evidence type="ECO:0000313" key="2">
    <source>
        <dbReference type="Proteomes" id="UP000231701"/>
    </source>
</evidence>
<dbReference type="RefSeq" id="WP_232710227.1">
    <property type="nucleotide sequence ID" value="NZ_CP018799.1"/>
</dbReference>
<dbReference type="KEGG" id="maes:Ga0123461_2451"/>
<protein>
    <submittedName>
        <fullName evidence="1">Uncharacterized protein</fullName>
    </submittedName>
</protein>
<gene>
    <name evidence="1" type="ORF">Ga0123461_2451</name>
</gene>
<dbReference type="AlphaFoldDB" id="A0A2K8L0L8"/>
<keyword evidence="2" id="KW-1185">Reference proteome</keyword>
<accession>A0A2K8L0L8</accession>
<name>A0A2K8L0L8_MARES</name>
<proteinExistence type="predicted"/>
<dbReference type="EMBL" id="CP018799">
    <property type="protein sequence ID" value="ATX80850.1"/>
    <property type="molecule type" value="Genomic_DNA"/>
</dbReference>
<organism evidence="1 2">
    <name type="scientific">Mariprofundus aestuarium</name>
    <dbReference type="NCBI Taxonomy" id="1921086"/>
    <lineage>
        <taxon>Bacteria</taxon>
        <taxon>Pseudomonadati</taxon>
        <taxon>Pseudomonadota</taxon>
        <taxon>Candidatius Mariprofundia</taxon>
        <taxon>Mariprofundales</taxon>
        <taxon>Mariprofundaceae</taxon>
        <taxon>Mariprofundus</taxon>
    </lineage>
</organism>
<reference evidence="1 2" key="1">
    <citation type="submission" date="2016-12" db="EMBL/GenBank/DDBJ databases">
        <title>Isolation and genomic insights into novel planktonic Zetaproteobacteria from stratified waters of the Chesapeake Bay.</title>
        <authorList>
            <person name="McAllister S.M."/>
            <person name="Kato S."/>
            <person name="Chan C.S."/>
            <person name="Chiu B.K."/>
            <person name="Field E.K."/>
        </authorList>
    </citation>
    <scope>NUCLEOTIDE SEQUENCE [LARGE SCALE GENOMIC DNA]</scope>
    <source>
        <strain evidence="1 2">CP-5</strain>
    </source>
</reference>